<feature type="region of interest" description="Disordered" evidence="1">
    <location>
        <begin position="1"/>
        <end position="26"/>
    </location>
</feature>
<keyword evidence="3" id="KW-1185">Reference proteome</keyword>
<proteinExistence type="predicted"/>
<accession>A0A162MYQ1</accession>
<sequence length="267" mass="31080">MMSMQPASTKERGSCKKDSSRHEQYTSPILGRRGTKKFFEVDPKFPNRLRSSGFAITWEFLRALLENYTQRGITESSDRAIAISGLMARVKKVLPCPIHHVIIDWYLRRSLLCKTAKGDKRKKINYKMDYRVLPDEFGTLDRFGHLAFDKTTLTTTIWEFIDPGTRNVTESGDVSHQIFDSNGSLQGWIILDEEREIFFSQNVVILSRIKGDRTEEYKYYVLFVQLRKQDEWYQGQEHSREVGFERIGIGMLQECCSLRNTGEGHIF</sequence>
<dbReference type="Proteomes" id="UP000076584">
    <property type="component" value="Unassembled WGS sequence"/>
</dbReference>
<dbReference type="EMBL" id="LFIW01000652">
    <property type="protein sequence ID" value="KZL85334.1"/>
    <property type="molecule type" value="Genomic_DNA"/>
</dbReference>
<evidence type="ECO:0000256" key="1">
    <source>
        <dbReference type="SAM" id="MobiDB-lite"/>
    </source>
</evidence>
<reference evidence="2 3" key="1">
    <citation type="submission" date="2015-06" db="EMBL/GenBank/DDBJ databases">
        <title>Survival trade-offs in plant roots during colonization by closely related pathogenic and mutualistic fungi.</title>
        <authorList>
            <person name="Hacquard S."/>
            <person name="Kracher B."/>
            <person name="Hiruma K."/>
            <person name="Weinman A."/>
            <person name="Muench P."/>
            <person name="Garrido Oter R."/>
            <person name="Ver Loren van Themaat E."/>
            <person name="Dallerey J.-F."/>
            <person name="Damm U."/>
            <person name="Henrissat B."/>
            <person name="Lespinet O."/>
            <person name="Thon M."/>
            <person name="Kemen E."/>
            <person name="McHardy A.C."/>
            <person name="Schulze-Lefert P."/>
            <person name="O'Connell R.J."/>
        </authorList>
    </citation>
    <scope>NUCLEOTIDE SEQUENCE [LARGE SCALE GENOMIC DNA]</scope>
    <source>
        <strain evidence="2 3">MAFF 238704</strain>
    </source>
</reference>
<protein>
    <submittedName>
        <fullName evidence="2">Heterokaryon incompatibility</fullName>
    </submittedName>
</protein>
<comment type="caution">
    <text evidence="2">The sequence shown here is derived from an EMBL/GenBank/DDBJ whole genome shotgun (WGS) entry which is preliminary data.</text>
</comment>
<name>A0A162MYQ1_COLIC</name>
<organism evidence="2 3">
    <name type="scientific">Colletotrichum incanum</name>
    <name type="common">Soybean anthracnose fungus</name>
    <dbReference type="NCBI Taxonomy" id="1573173"/>
    <lineage>
        <taxon>Eukaryota</taxon>
        <taxon>Fungi</taxon>
        <taxon>Dikarya</taxon>
        <taxon>Ascomycota</taxon>
        <taxon>Pezizomycotina</taxon>
        <taxon>Sordariomycetes</taxon>
        <taxon>Hypocreomycetidae</taxon>
        <taxon>Glomerellales</taxon>
        <taxon>Glomerellaceae</taxon>
        <taxon>Colletotrichum</taxon>
        <taxon>Colletotrichum spaethianum species complex</taxon>
    </lineage>
</organism>
<dbReference type="AlphaFoldDB" id="A0A162MYQ1"/>
<evidence type="ECO:0000313" key="3">
    <source>
        <dbReference type="Proteomes" id="UP000076584"/>
    </source>
</evidence>
<gene>
    <name evidence="2" type="ORF">CI238_07345</name>
</gene>
<feature type="compositionally biased region" description="Basic and acidic residues" evidence="1">
    <location>
        <begin position="9"/>
        <end position="24"/>
    </location>
</feature>
<evidence type="ECO:0000313" key="2">
    <source>
        <dbReference type="EMBL" id="KZL85334.1"/>
    </source>
</evidence>